<organism evidence="2 3">
    <name type="scientific">Mycena pura</name>
    <dbReference type="NCBI Taxonomy" id="153505"/>
    <lineage>
        <taxon>Eukaryota</taxon>
        <taxon>Fungi</taxon>
        <taxon>Dikarya</taxon>
        <taxon>Basidiomycota</taxon>
        <taxon>Agaricomycotina</taxon>
        <taxon>Agaricomycetes</taxon>
        <taxon>Agaricomycetidae</taxon>
        <taxon>Agaricales</taxon>
        <taxon>Marasmiineae</taxon>
        <taxon>Mycenaceae</taxon>
        <taxon>Mycena</taxon>
    </lineage>
</organism>
<sequence>MSPTPLRFAHYASPAPSSRSRLQAPRYPREGLSKPPRRPSPFDSILKPSVSSVKPSASSSKSSPPPQALPLPKSSASSPKPSASPRLASLHHHKVLKLAQDPAASREHWIMLLHHLAIPSRALLHAVCRRCRDQMPVHVARLTRRPRLPHCAGQCGVRPLSLGRAHALLTRAASRAAPDSLATWVSVVCDPPLDALVPAPSSLEHRGDGATVSLLERSAPTAVPARVANDAGHGRRQGIFVKDEKGL</sequence>
<feature type="region of interest" description="Disordered" evidence="1">
    <location>
        <begin position="1"/>
        <end position="88"/>
    </location>
</feature>
<proteinExistence type="predicted"/>
<name>A0AAD6Y6H9_9AGAR</name>
<keyword evidence="3" id="KW-1185">Reference proteome</keyword>
<protein>
    <submittedName>
        <fullName evidence="2">Uncharacterized protein</fullName>
    </submittedName>
</protein>
<gene>
    <name evidence="2" type="ORF">GGX14DRAFT_577193</name>
</gene>
<evidence type="ECO:0000313" key="2">
    <source>
        <dbReference type="EMBL" id="KAJ7193568.1"/>
    </source>
</evidence>
<accession>A0AAD6Y6H9</accession>
<dbReference type="Proteomes" id="UP001219525">
    <property type="component" value="Unassembled WGS sequence"/>
</dbReference>
<dbReference type="EMBL" id="JARJCW010000107">
    <property type="protein sequence ID" value="KAJ7193568.1"/>
    <property type="molecule type" value="Genomic_DNA"/>
</dbReference>
<feature type="compositionally biased region" description="Low complexity" evidence="1">
    <location>
        <begin position="70"/>
        <end position="88"/>
    </location>
</feature>
<comment type="caution">
    <text evidence="2">The sequence shown here is derived from an EMBL/GenBank/DDBJ whole genome shotgun (WGS) entry which is preliminary data.</text>
</comment>
<dbReference type="AlphaFoldDB" id="A0AAD6Y6H9"/>
<evidence type="ECO:0000256" key="1">
    <source>
        <dbReference type="SAM" id="MobiDB-lite"/>
    </source>
</evidence>
<evidence type="ECO:0000313" key="3">
    <source>
        <dbReference type="Proteomes" id="UP001219525"/>
    </source>
</evidence>
<reference evidence="2" key="1">
    <citation type="submission" date="2023-03" db="EMBL/GenBank/DDBJ databases">
        <title>Massive genome expansion in bonnet fungi (Mycena s.s.) driven by repeated elements and novel gene families across ecological guilds.</title>
        <authorList>
            <consortium name="Lawrence Berkeley National Laboratory"/>
            <person name="Harder C.B."/>
            <person name="Miyauchi S."/>
            <person name="Viragh M."/>
            <person name="Kuo A."/>
            <person name="Thoen E."/>
            <person name="Andreopoulos B."/>
            <person name="Lu D."/>
            <person name="Skrede I."/>
            <person name="Drula E."/>
            <person name="Henrissat B."/>
            <person name="Morin E."/>
            <person name="Kohler A."/>
            <person name="Barry K."/>
            <person name="LaButti K."/>
            <person name="Morin E."/>
            <person name="Salamov A."/>
            <person name="Lipzen A."/>
            <person name="Mereny Z."/>
            <person name="Hegedus B."/>
            <person name="Baldrian P."/>
            <person name="Stursova M."/>
            <person name="Weitz H."/>
            <person name="Taylor A."/>
            <person name="Grigoriev I.V."/>
            <person name="Nagy L.G."/>
            <person name="Martin F."/>
            <person name="Kauserud H."/>
        </authorList>
    </citation>
    <scope>NUCLEOTIDE SEQUENCE</scope>
    <source>
        <strain evidence="2">9144</strain>
    </source>
</reference>
<feature type="compositionally biased region" description="Low complexity" evidence="1">
    <location>
        <begin position="46"/>
        <end position="62"/>
    </location>
</feature>